<dbReference type="PANTHER" id="PTHR46527:SF1">
    <property type="entry name" value="NUCLEOPORIN NUP42"/>
    <property type="match status" value="1"/>
</dbReference>
<feature type="compositionally biased region" description="Gly residues" evidence="7">
    <location>
        <begin position="169"/>
        <end position="182"/>
    </location>
</feature>
<feature type="region of interest" description="Disordered" evidence="7">
    <location>
        <begin position="35"/>
        <end position="56"/>
    </location>
</feature>
<dbReference type="InterPro" id="IPR051767">
    <property type="entry name" value="Nucleoporin_NUP42"/>
</dbReference>
<comment type="caution">
    <text evidence="9">The sequence shown here is derived from an EMBL/GenBank/DDBJ whole genome shotgun (WGS) entry which is preliminary data.</text>
</comment>
<keyword evidence="4 6" id="KW-0862">Zinc</keyword>
<proteinExistence type="predicted"/>
<dbReference type="Pfam" id="PF18044">
    <property type="entry name" value="zf-CCCH_4"/>
    <property type="match status" value="1"/>
</dbReference>
<evidence type="ECO:0000256" key="6">
    <source>
        <dbReference type="PROSITE-ProRule" id="PRU00723"/>
    </source>
</evidence>
<dbReference type="GO" id="GO:0008270">
    <property type="term" value="F:zinc ion binding"/>
    <property type="evidence" value="ECO:0007669"/>
    <property type="project" value="UniProtKB-KW"/>
</dbReference>
<evidence type="ECO:0000256" key="7">
    <source>
        <dbReference type="SAM" id="MobiDB-lite"/>
    </source>
</evidence>
<dbReference type="InterPro" id="IPR000571">
    <property type="entry name" value="Znf_CCCH"/>
</dbReference>
<dbReference type="PROSITE" id="PS50103">
    <property type="entry name" value="ZF_C3H1"/>
    <property type="match status" value="1"/>
</dbReference>
<feature type="region of interest" description="Disordered" evidence="7">
    <location>
        <begin position="354"/>
        <end position="387"/>
    </location>
</feature>
<feature type="zinc finger region" description="C3H1-type" evidence="6">
    <location>
        <begin position="5"/>
        <end position="32"/>
    </location>
</feature>
<evidence type="ECO:0000256" key="2">
    <source>
        <dbReference type="ARBA" id="ARBA00022723"/>
    </source>
</evidence>
<protein>
    <recommendedName>
        <fullName evidence="8">C3H1-type domain-containing protein</fullName>
    </recommendedName>
</protein>
<feature type="compositionally biased region" description="Low complexity" evidence="7">
    <location>
        <begin position="426"/>
        <end position="446"/>
    </location>
</feature>
<keyword evidence="3 6" id="KW-0863">Zinc-finger</keyword>
<organism evidence="9 10">
    <name type="scientific">Peronospora matthiolae</name>
    <dbReference type="NCBI Taxonomy" id="2874970"/>
    <lineage>
        <taxon>Eukaryota</taxon>
        <taxon>Sar</taxon>
        <taxon>Stramenopiles</taxon>
        <taxon>Oomycota</taxon>
        <taxon>Peronosporomycetes</taxon>
        <taxon>Peronosporales</taxon>
        <taxon>Peronosporaceae</taxon>
        <taxon>Peronospora</taxon>
    </lineage>
</organism>
<accession>A0AAV1TD47</accession>
<gene>
    <name evidence="9" type="ORF">PM001_LOCUS4228</name>
</gene>
<feature type="region of interest" description="Disordered" evidence="7">
    <location>
        <begin position="163"/>
        <end position="182"/>
    </location>
</feature>
<feature type="compositionally biased region" description="Polar residues" evidence="7">
    <location>
        <begin position="39"/>
        <end position="56"/>
    </location>
</feature>
<dbReference type="SMART" id="SM00356">
    <property type="entry name" value="ZnF_C3H1"/>
    <property type="match status" value="1"/>
</dbReference>
<keyword evidence="2 6" id="KW-0479">Metal-binding</keyword>
<evidence type="ECO:0000256" key="5">
    <source>
        <dbReference type="ARBA" id="ARBA00023242"/>
    </source>
</evidence>
<evidence type="ECO:0000256" key="1">
    <source>
        <dbReference type="ARBA" id="ARBA00004123"/>
    </source>
</evidence>
<evidence type="ECO:0000313" key="10">
    <source>
        <dbReference type="Proteomes" id="UP001162060"/>
    </source>
</evidence>
<comment type="subcellular location">
    <subcellularLocation>
        <location evidence="1">Nucleus</location>
    </subcellularLocation>
</comment>
<name>A0AAV1TD47_9STRA</name>
<sequence length="498" mass="49037">MNRSSSYAKPCKFFLQGTCRNGNHCRFAHDVSGNRDRTSGSFGVQSSQSMTTQGGTMTEAGRALAIEELRHPPMWPLSGFAVTKGLPSVVTGDVSCEEARWEAYQELKASGSCMQSKQKLQALAAEQQTQRQRILSLLEDYQSAQKLFNGELLPSAGSFGEPSGVSNPFGGGRTANPFGGGAASNSFRGGTAASPFGSTVSSFGSGGSSAAAAPASSPFESHATQAVSPFGGSSSTAFGGAAASPFGSSAAFGAPSAVGTGSGAGFNASPAANPFGGAAATSAFNKPAASTGSPFGTNPTSTFGVAAAASSSPFGGATTAFGDSSAGSSLAGFGGSVAKPAASPFGSSSGTFSVTTPFGGTPGAPTSTTSPFSRSSSAFGSSSGTSTKAADPFGVPASFSTNSSSSLAVPSSSPFGAPALATSANNAAEVPETSPAGASSSFGGSSTHVVDTPLHSAAPSVCGPSPDARDDAWNAEQFQRAEFVLGMIPTVPPPPQFC</sequence>
<evidence type="ECO:0000313" key="9">
    <source>
        <dbReference type="EMBL" id="CAK7910791.1"/>
    </source>
</evidence>
<dbReference type="PANTHER" id="PTHR46527">
    <property type="entry name" value="NUCLEOPORIN-LIKE PROTEIN 2"/>
    <property type="match status" value="1"/>
</dbReference>
<dbReference type="Gene3D" id="4.10.1000.10">
    <property type="entry name" value="Zinc finger, CCCH-type"/>
    <property type="match status" value="1"/>
</dbReference>
<dbReference type="GO" id="GO:0005634">
    <property type="term" value="C:nucleus"/>
    <property type="evidence" value="ECO:0007669"/>
    <property type="project" value="UniProtKB-SubCell"/>
</dbReference>
<reference evidence="9" key="1">
    <citation type="submission" date="2024-01" db="EMBL/GenBank/DDBJ databases">
        <authorList>
            <person name="Webb A."/>
        </authorList>
    </citation>
    <scope>NUCLEOTIDE SEQUENCE</scope>
    <source>
        <strain evidence="9">Pm1</strain>
    </source>
</reference>
<dbReference type="SUPFAM" id="SSF90229">
    <property type="entry name" value="CCCH zinc finger"/>
    <property type="match status" value="1"/>
</dbReference>
<dbReference type="InterPro" id="IPR036855">
    <property type="entry name" value="Znf_CCCH_sf"/>
</dbReference>
<evidence type="ECO:0000256" key="3">
    <source>
        <dbReference type="ARBA" id="ARBA00022771"/>
    </source>
</evidence>
<keyword evidence="5" id="KW-0539">Nucleus</keyword>
<dbReference type="Proteomes" id="UP001162060">
    <property type="component" value="Unassembled WGS sequence"/>
</dbReference>
<dbReference type="AlphaFoldDB" id="A0AAV1TD47"/>
<feature type="domain" description="C3H1-type" evidence="8">
    <location>
        <begin position="5"/>
        <end position="32"/>
    </location>
</feature>
<dbReference type="InterPro" id="IPR041367">
    <property type="entry name" value="Znf-CCCH_4"/>
</dbReference>
<evidence type="ECO:0000256" key="4">
    <source>
        <dbReference type="ARBA" id="ARBA00022833"/>
    </source>
</evidence>
<dbReference type="EMBL" id="CAKLBY020000036">
    <property type="protein sequence ID" value="CAK7910791.1"/>
    <property type="molecule type" value="Genomic_DNA"/>
</dbReference>
<evidence type="ECO:0000259" key="8">
    <source>
        <dbReference type="PROSITE" id="PS50103"/>
    </source>
</evidence>
<feature type="region of interest" description="Disordered" evidence="7">
    <location>
        <begin position="426"/>
        <end position="472"/>
    </location>
</feature>